<organism evidence="1 2">
    <name type="scientific">Arctium lappa</name>
    <name type="common">Greater burdock</name>
    <name type="synonym">Lappa major</name>
    <dbReference type="NCBI Taxonomy" id="4217"/>
    <lineage>
        <taxon>Eukaryota</taxon>
        <taxon>Viridiplantae</taxon>
        <taxon>Streptophyta</taxon>
        <taxon>Embryophyta</taxon>
        <taxon>Tracheophyta</taxon>
        <taxon>Spermatophyta</taxon>
        <taxon>Magnoliopsida</taxon>
        <taxon>eudicotyledons</taxon>
        <taxon>Gunneridae</taxon>
        <taxon>Pentapetalae</taxon>
        <taxon>asterids</taxon>
        <taxon>campanulids</taxon>
        <taxon>Asterales</taxon>
        <taxon>Asteraceae</taxon>
        <taxon>Carduoideae</taxon>
        <taxon>Cardueae</taxon>
        <taxon>Arctiinae</taxon>
        <taxon>Arctium</taxon>
    </lineage>
</organism>
<evidence type="ECO:0000313" key="2">
    <source>
        <dbReference type="Proteomes" id="UP001055879"/>
    </source>
</evidence>
<reference evidence="1 2" key="2">
    <citation type="journal article" date="2022" name="Mol. Ecol. Resour.">
        <title>The genomes of chicory, endive, great burdock and yacon provide insights into Asteraceae paleo-polyploidization history and plant inulin production.</title>
        <authorList>
            <person name="Fan W."/>
            <person name="Wang S."/>
            <person name="Wang H."/>
            <person name="Wang A."/>
            <person name="Jiang F."/>
            <person name="Liu H."/>
            <person name="Zhao H."/>
            <person name="Xu D."/>
            <person name="Zhang Y."/>
        </authorList>
    </citation>
    <scope>NUCLEOTIDE SEQUENCE [LARGE SCALE GENOMIC DNA]</scope>
    <source>
        <strain evidence="2">cv. Niubang</strain>
    </source>
</reference>
<evidence type="ECO:0000313" key="1">
    <source>
        <dbReference type="EMBL" id="KAI3716077.1"/>
    </source>
</evidence>
<keyword evidence="2" id="KW-1185">Reference proteome</keyword>
<sequence>MNLYSYNNLQNTNSHFNTTSHLTTISSCCTLDFFVLFFNCRCSGFLLISIHLATLGEVDPTFIQNLKLAATEARGIPPIDLSPLLNSSPATTVQDLVNQVRDACKDWGFFLVFNHGVPLESRERLMSAAKRFFDQPMEEKRKVCSFLFELVLAFFLISMMFFLIEIAWIKVALLEIRRRWINCDSVMYQNGRGVFMEGGSGVHRERRVRRG</sequence>
<dbReference type="Proteomes" id="UP001055879">
    <property type="component" value="Linkage Group LG07"/>
</dbReference>
<gene>
    <name evidence="1" type="ORF">L6452_23143</name>
</gene>
<name>A0ACB9B0P2_ARCLA</name>
<dbReference type="EMBL" id="CM042053">
    <property type="protein sequence ID" value="KAI3716077.1"/>
    <property type="molecule type" value="Genomic_DNA"/>
</dbReference>
<proteinExistence type="predicted"/>
<reference evidence="2" key="1">
    <citation type="journal article" date="2022" name="Mol. Ecol. Resour.">
        <title>The genomes of chicory, endive, great burdock and yacon provide insights into Asteraceae palaeo-polyploidization history and plant inulin production.</title>
        <authorList>
            <person name="Fan W."/>
            <person name="Wang S."/>
            <person name="Wang H."/>
            <person name="Wang A."/>
            <person name="Jiang F."/>
            <person name="Liu H."/>
            <person name="Zhao H."/>
            <person name="Xu D."/>
            <person name="Zhang Y."/>
        </authorList>
    </citation>
    <scope>NUCLEOTIDE SEQUENCE [LARGE SCALE GENOMIC DNA]</scope>
    <source>
        <strain evidence="2">cv. Niubang</strain>
    </source>
</reference>
<accession>A0ACB9B0P2</accession>
<comment type="caution">
    <text evidence="1">The sequence shown here is derived from an EMBL/GenBank/DDBJ whole genome shotgun (WGS) entry which is preliminary data.</text>
</comment>
<protein>
    <submittedName>
        <fullName evidence="1">Uncharacterized protein</fullName>
    </submittedName>
</protein>